<keyword evidence="2" id="KW-1185">Reference proteome</keyword>
<name>A0ACB8R4X5_9AGAM</name>
<dbReference type="Proteomes" id="UP000814033">
    <property type="component" value="Unassembled WGS sequence"/>
</dbReference>
<reference evidence="1" key="2">
    <citation type="journal article" date="2022" name="New Phytol.">
        <title>Evolutionary transition to the ectomycorrhizal habit in the genomes of a hyperdiverse lineage of mushroom-forming fungi.</title>
        <authorList>
            <person name="Looney B."/>
            <person name="Miyauchi S."/>
            <person name="Morin E."/>
            <person name="Drula E."/>
            <person name="Courty P.E."/>
            <person name="Kohler A."/>
            <person name="Kuo A."/>
            <person name="LaButti K."/>
            <person name="Pangilinan J."/>
            <person name="Lipzen A."/>
            <person name="Riley R."/>
            <person name="Andreopoulos W."/>
            <person name="He G."/>
            <person name="Johnson J."/>
            <person name="Nolan M."/>
            <person name="Tritt A."/>
            <person name="Barry K.W."/>
            <person name="Grigoriev I.V."/>
            <person name="Nagy L.G."/>
            <person name="Hibbett D."/>
            <person name="Henrissat B."/>
            <person name="Matheny P.B."/>
            <person name="Labbe J."/>
            <person name="Martin F.M."/>
        </authorList>
    </citation>
    <scope>NUCLEOTIDE SEQUENCE</scope>
    <source>
        <strain evidence="1">FP105234-sp</strain>
    </source>
</reference>
<organism evidence="1 2">
    <name type="scientific">Auriscalpium vulgare</name>
    <dbReference type="NCBI Taxonomy" id="40419"/>
    <lineage>
        <taxon>Eukaryota</taxon>
        <taxon>Fungi</taxon>
        <taxon>Dikarya</taxon>
        <taxon>Basidiomycota</taxon>
        <taxon>Agaricomycotina</taxon>
        <taxon>Agaricomycetes</taxon>
        <taxon>Russulales</taxon>
        <taxon>Auriscalpiaceae</taxon>
        <taxon>Auriscalpium</taxon>
    </lineage>
</organism>
<dbReference type="EMBL" id="MU276352">
    <property type="protein sequence ID" value="KAI0039130.1"/>
    <property type="molecule type" value="Genomic_DNA"/>
</dbReference>
<proteinExistence type="predicted"/>
<evidence type="ECO:0000313" key="1">
    <source>
        <dbReference type="EMBL" id="KAI0039130.1"/>
    </source>
</evidence>
<accession>A0ACB8R4X5</accession>
<comment type="caution">
    <text evidence="1">The sequence shown here is derived from an EMBL/GenBank/DDBJ whole genome shotgun (WGS) entry which is preliminary data.</text>
</comment>
<protein>
    <submittedName>
        <fullName evidence="1">Uncharacterized protein</fullName>
    </submittedName>
</protein>
<reference evidence="1" key="1">
    <citation type="submission" date="2021-02" db="EMBL/GenBank/DDBJ databases">
        <authorList>
            <consortium name="DOE Joint Genome Institute"/>
            <person name="Ahrendt S."/>
            <person name="Looney B.P."/>
            <person name="Miyauchi S."/>
            <person name="Morin E."/>
            <person name="Drula E."/>
            <person name="Courty P.E."/>
            <person name="Chicoki N."/>
            <person name="Fauchery L."/>
            <person name="Kohler A."/>
            <person name="Kuo A."/>
            <person name="Labutti K."/>
            <person name="Pangilinan J."/>
            <person name="Lipzen A."/>
            <person name="Riley R."/>
            <person name="Andreopoulos W."/>
            <person name="He G."/>
            <person name="Johnson J."/>
            <person name="Barry K.W."/>
            <person name="Grigoriev I.V."/>
            <person name="Nagy L."/>
            <person name="Hibbett D."/>
            <person name="Henrissat B."/>
            <person name="Matheny P.B."/>
            <person name="Labbe J."/>
            <person name="Martin F."/>
        </authorList>
    </citation>
    <scope>NUCLEOTIDE SEQUENCE</scope>
    <source>
        <strain evidence="1">FP105234-sp</strain>
    </source>
</reference>
<evidence type="ECO:0000313" key="2">
    <source>
        <dbReference type="Proteomes" id="UP000814033"/>
    </source>
</evidence>
<sequence>MCVRASVRSPGVSDDRLRSRTTCSDRERKSEGQERRDCDRGLGQWQQRWNKMRAIIRETRTKAKAMAEAKAREQSTDVDRYTIRRRRECTNVLGAMRGELRVRSSKYGDIGKDKENKIAASYEIVRTISRGHATVRRRGARRGTVSSERSALSKDKGGGTGNDPLCRRLWETASGSAGTDKARHIERDSGGPMIRNRGADNAHADNGRLRRYSDGVGALELHSAERGCLATGLCESDENPLSRDRRGKCCAGGRVVTGRVVGRVVRVAWESAERSDRGVESPRSRDRGLGRKCEKTRQIPARRGSRLVTAFHLADNDWPLSSVGVDNVYVTDNILRLQENFDTSQVTAVLRLASILPNLKTLIMLSSANSTPPDDVATIQFASLEHLIVVGATALPYPLAVANMHFVRFWPDIPTAGLESCPKIQVPNPFFITELSIELDPVLDSRSTWHWRFRFIATCDTYPWQKDSLPLIRMKIKYDVFVDATESLNFPTVAQLLNTFLAEDIRPVQILALSDNLVYSRDLHMLLPNVQQLKGGKVETMSAGRSTQFRVDAQYTRPRIRITHASYISQDQWLCIRRSKPKSTDEAVIECQVAWYSLVGNLSDCVYGNSMRQATTIPERIAGKVLGTVL</sequence>
<gene>
    <name evidence="1" type="ORF">FA95DRAFT_1577794</name>
</gene>